<feature type="transmembrane region" description="Helical" evidence="1">
    <location>
        <begin position="15"/>
        <end position="34"/>
    </location>
</feature>
<dbReference type="AlphaFoldDB" id="A0A3N4GS62"/>
<evidence type="ECO:0000313" key="2">
    <source>
        <dbReference type="EMBL" id="RPA55904.1"/>
    </source>
</evidence>
<protein>
    <submittedName>
        <fullName evidence="2">Uncharacterized protein</fullName>
    </submittedName>
</protein>
<sequence length="95" mass="11566">MINRCLPWVFLLRDFIFLFMIGYSRINVEILIYLQSESKKYTRISFLKLEKVVLLSSCFTVLNINYYIKRRRQANAKNNRGILSYFFERSPIKWI</sequence>
<keyword evidence="3" id="KW-1185">Reference proteome</keyword>
<name>A0A3N4GS62_9LACT</name>
<keyword evidence="1" id="KW-0472">Membrane</keyword>
<proteinExistence type="predicted"/>
<dbReference type="Proteomes" id="UP000273977">
    <property type="component" value="Unassembled WGS sequence"/>
</dbReference>
<gene>
    <name evidence="2" type="ORF">EF384_09245</name>
</gene>
<organism evidence="2 3">
    <name type="scientific">Aerococcus agrisoli</name>
    <dbReference type="NCBI Taxonomy" id="2487350"/>
    <lineage>
        <taxon>Bacteria</taxon>
        <taxon>Bacillati</taxon>
        <taxon>Bacillota</taxon>
        <taxon>Bacilli</taxon>
        <taxon>Lactobacillales</taxon>
        <taxon>Aerococcaceae</taxon>
        <taxon>Aerococcus</taxon>
    </lineage>
</organism>
<keyword evidence="1" id="KW-1133">Transmembrane helix</keyword>
<accession>A0A3N4GS62</accession>
<reference evidence="2 3" key="1">
    <citation type="submission" date="2018-11" db="EMBL/GenBank/DDBJ databases">
        <title>Aerococcus sp. SJQ22, whole genome shotgun sequence.</title>
        <authorList>
            <person name="Sun L."/>
            <person name="Gao X."/>
            <person name="Chen W."/>
            <person name="Huang K."/>
        </authorList>
    </citation>
    <scope>NUCLEOTIDE SEQUENCE [LARGE SCALE GENOMIC DNA]</scope>
    <source>
        <strain evidence="2 3">SJQ22</strain>
    </source>
</reference>
<evidence type="ECO:0000313" key="3">
    <source>
        <dbReference type="Proteomes" id="UP000273977"/>
    </source>
</evidence>
<keyword evidence="1" id="KW-0812">Transmembrane</keyword>
<comment type="caution">
    <text evidence="2">The sequence shown here is derived from an EMBL/GenBank/DDBJ whole genome shotgun (WGS) entry which is preliminary data.</text>
</comment>
<evidence type="ECO:0000256" key="1">
    <source>
        <dbReference type="SAM" id="Phobius"/>
    </source>
</evidence>
<dbReference type="EMBL" id="RKMG01000049">
    <property type="protein sequence ID" value="RPA55904.1"/>
    <property type="molecule type" value="Genomic_DNA"/>
</dbReference>